<evidence type="ECO:0000313" key="1">
    <source>
        <dbReference type="EMBL" id="MBQ0269555.1"/>
    </source>
</evidence>
<reference evidence="1" key="1">
    <citation type="submission" date="2021-03" db="EMBL/GenBank/DDBJ databases">
        <authorList>
            <person name="Stanton E."/>
        </authorList>
    </citation>
    <scope>NUCLEOTIDE SEQUENCE</scope>
    <source>
        <strain evidence="1">2020EL-00113</strain>
    </source>
</reference>
<dbReference type="EMBL" id="JAGKLY010000006">
    <property type="protein sequence ID" value="MBQ0269555.1"/>
    <property type="molecule type" value="Genomic_DNA"/>
</dbReference>
<proteinExistence type="predicted"/>
<sequence length="119" mass="13647">MKSNDVEKNKLVELLKKQHTGKLIFTCKQRAALRVISELVGLIGYEPLTPEKLDKHMSVVNELFSTVDINSQWLEIELEALEYFFKNKIIFDSISSKEQLIQDVNNAKDVISRALALLK</sequence>
<name>A0A8I2DBG2_9GAMM</name>
<gene>
    <name evidence="1" type="ORF">J7T18_14715</name>
</gene>
<comment type="caution">
    <text evidence="1">The sequence shown here is derived from an EMBL/GenBank/DDBJ whole genome shotgun (WGS) entry which is preliminary data.</text>
</comment>
<dbReference type="RefSeq" id="WP_210848705.1">
    <property type="nucleotide sequence ID" value="NZ_JAGKLY010000006.1"/>
</dbReference>
<protein>
    <submittedName>
        <fullName evidence="1">Uncharacterized protein</fullName>
    </submittedName>
</protein>
<dbReference type="Proteomes" id="UP000674270">
    <property type="component" value="Unassembled WGS sequence"/>
</dbReference>
<dbReference type="AlphaFoldDB" id="A0A8I2DBG2"/>
<accession>A0A8I2DBG2</accession>
<evidence type="ECO:0000313" key="2">
    <source>
        <dbReference type="Proteomes" id="UP000674270"/>
    </source>
</evidence>
<organism evidence="1 2">
    <name type="scientific">Providencia huaxiensis</name>
    <dbReference type="NCBI Taxonomy" id="2027290"/>
    <lineage>
        <taxon>Bacteria</taxon>
        <taxon>Pseudomonadati</taxon>
        <taxon>Pseudomonadota</taxon>
        <taxon>Gammaproteobacteria</taxon>
        <taxon>Enterobacterales</taxon>
        <taxon>Morganellaceae</taxon>
        <taxon>Providencia</taxon>
    </lineage>
</organism>